<evidence type="ECO:0000313" key="4">
    <source>
        <dbReference type="Proteomes" id="UP000516305"/>
    </source>
</evidence>
<dbReference type="PANTHER" id="PTHR43428:SF1">
    <property type="entry name" value="ARSENATE REDUCTASE"/>
    <property type="match status" value="1"/>
</dbReference>
<reference evidence="3 4" key="1">
    <citation type="submission" date="2020-08" db="EMBL/GenBank/DDBJ databases">
        <title>Croceimicrobium hydrocarbonivorans gen. nov., sp. nov., a novel marine bacterium isolated from a bacterial consortium that degrades polyethylene terephthalate.</title>
        <authorList>
            <person name="Liu R."/>
        </authorList>
    </citation>
    <scope>NUCLEOTIDE SEQUENCE [LARGE SCALE GENOMIC DNA]</scope>
    <source>
        <strain evidence="3 4">A20-9</strain>
    </source>
</reference>
<dbReference type="InterPro" id="IPR036196">
    <property type="entry name" value="Ptyr_pPase_sf"/>
</dbReference>
<dbReference type="RefSeq" id="WP_210759426.1">
    <property type="nucleotide sequence ID" value="NZ_CP060139.1"/>
</dbReference>
<protein>
    <submittedName>
        <fullName evidence="3">Protein-tyrosine-phosphatase</fullName>
    </submittedName>
</protein>
<name>A0A7H0VGQ1_9FLAO</name>
<evidence type="ECO:0000256" key="1">
    <source>
        <dbReference type="ARBA" id="ARBA00022849"/>
    </source>
</evidence>
<dbReference type="EMBL" id="CP060139">
    <property type="protein sequence ID" value="QNR24899.1"/>
    <property type="molecule type" value="Genomic_DNA"/>
</dbReference>
<organism evidence="3 4">
    <name type="scientific">Croceimicrobium hydrocarbonivorans</name>
    <dbReference type="NCBI Taxonomy" id="2761580"/>
    <lineage>
        <taxon>Bacteria</taxon>
        <taxon>Pseudomonadati</taxon>
        <taxon>Bacteroidota</taxon>
        <taxon>Flavobacteriia</taxon>
        <taxon>Flavobacteriales</taxon>
        <taxon>Owenweeksiaceae</taxon>
        <taxon>Croceimicrobium</taxon>
    </lineage>
</organism>
<sequence>MFSYLNSYIDRLDPKSIPPDRLERLQPLVQYVQENQANLNLVFICTHNSRRSQFAQLWAHVAAKRAGLTLNSYSGGTEVTACNPRTLAAMERAGFDLYSDAVMDPNPVYRIAFAEDEDPIMLHSKLYDDPENPNADFAAVMTCSDADENCPFIPGTKARIALNYEDPKAFDDTDQETAAYDERCLQIATEMFHVFSAIEHGY</sequence>
<dbReference type="Gene3D" id="3.40.50.2300">
    <property type="match status" value="1"/>
</dbReference>
<keyword evidence="1" id="KW-0059">Arsenical resistance</keyword>
<proteinExistence type="predicted"/>
<dbReference type="KEGG" id="chyd:H4K34_03395"/>
<dbReference type="SMART" id="SM00226">
    <property type="entry name" value="LMWPc"/>
    <property type="match status" value="1"/>
</dbReference>
<evidence type="ECO:0000313" key="3">
    <source>
        <dbReference type="EMBL" id="QNR24899.1"/>
    </source>
</evidence>
<dbReference type="GO" id="GO:0046685">
    <property type="term" value="P:response to arsenic-containing substance"/>
    <property type="evidence" value="ECO:0007669"/>
    <property type="project" value="UniProtKB-KW"/>
</dbReference>
<dbReference type="AlphaFoldDB" id="A0A7H0VGQ1"/>
<keyword evidence="4" id="KW-1185">Reference proteome</keyword>
<dbReference type="InterPro" id="IPR023485">
    <property type="entry name" value="Ptyr_pPase"/>
</dbReference>
<dbReference type="Proteomes" id="UP000516305">
    <property type="component" value="Chromosome"/>
</dbReference>
<dbReference type="SUPFAM" id="SSF52788">
    <property type="entry name" value="Phosphotyrosine protein phosphatases I"/>
    <property type="match status" value="1"/>
</dbReference>
<accession>A0A7H0VGQ1</accession>
<evidence type="ECO:0000259" key="2">
    <source>
        <dbReference type="SMART" id="SM00226"/>
    </source>
</evidence>
<feature type="domain" description="Phosphotyrosine protein phosphatase I" evidence="2">
    <location>
        <begin position="39"/>
        <end position="197"/>
    </location>
</feature>
<dbReference type="PANTHER" id="PTHR43428">
    <property type="entry name" value="ARSENATE REDUCTASE"/>
    <property type="match status" value="1"/>
</dbReference>
<gene>
    <name evidence="3" type="ORF">H4K34_03395</name>
</gene>